<dbReference type="PANTHER" id="PTHR19328">
    <property type="entry name" value="HEDGEHOG-INTERACTING PROTEIN"/>
    <property type="match status" value="1"/>
</dbReference>
<name>A0A832ZX06_CALS0</name>
<dbReference type="Proteomes" id="UP000608579">
    <property type="component" value="Unassembled WGS sequence"/>
</dbReference>
<reference evidence="3" key="1">
    <citation type="journal article" date="2020" name="ISME J.">
        <title>Gammaproteobacteria mediating utilization of methyl-, sulfur- and petroleum organic compounds in deep ocean hydrothermal plumes.</title>
        <authorList>
            <person name="Zhou Z."/>
            <person name="Liu Y."/>
            <person name="Pan J."/>
            <person name="Cron B.R."/>
            <person name="Toner B.M."/>
            <person name="Anantharaman K."/>
            <person name="Breier J.A."/>
            <person name="Dick G.J."/>
            <person name="Li M."/>
        </authorList>
    </citation>
    <scope>NUCLEOTIDE SEQUENCE</scope>
    <source>
        <strain evidence="3">SZUA-1515</strain>
    </source>
</reference>
<feature type="non-terminal residue" evidence="3">
    <location>
        <position position="240"/>
    </location>
</feature>
<keyword evidence="1" id="KW-0812">Transmembrane</keyword>
<organism evidence="3 4">
    <name type="scientific">Caldiarchaeum subterraneum</name>
    <dbReference type="NCBI Taxonomy" id="311458"/>
    <lineage>
        <taxon>Archaea</taxon>
        <taxon>Nitrososphaerota</taxon>
        <taxon>Candidatus Caldarchaeales</taxon>
        <taxon>Candidatus Caldarchaeaceae</taxon>
        <taxon>Candidatus Caldarchaeum</taxon>
    </lineage>
</organism>
<gene>
    <name evidence="3" type="ORF">EYH45_07625</name>
</gene>
<keyword evidence="1" id="KW-0472">Membrane</keyword>
<comment type="caution">
    <text evidence="3">The sequence shown here is derived from an EMBL/GenBank/DDBJ whole genome shotgun (WGS) entry which is preliminary data.</text>
</comment>
<dbReference type="InterPro" id="IPR011042">
    <property type="entry name" value="6-blade_b-propeller_TolB-like"/>
</dbReference>
<accession>A0A832ZX06</accession>
<keyword evidence="1" id="KW-1133">Transmembrane helix</keyword>
<sequence length="240" mass="26304">MRVTRRVFVSYGLTALGIIAVAYIFSKQDEGEPESPRIVFEDIATRLTVPWSLSFFSDDEALITERGGVVKYVDFKSNSVETVHEFKVAAVGEGGLLGVATRKAGRRIEAYFYYTYRLGANLRNRVVKTIFDGGLSDEMVIVDGIEGARIHDGGRIRFGPDGMLYITTGDAAKRALSQDINSLAGKILRAKPDGGVPEDNPFPNSLIYSLGNRNPQGIDWHPVTGLLYSTEHGPSGENGW</sequence>
<evidence type="ECO:0000313" key="3">
    <source>
        <dbReference type="EMBL" id="HIQ30413.1"/>
    </source>
</evidence>
<dbReference type="EMBL" id="DQVM01000148">
    <property type="protein sequence ID" value="HIQ30413.1"/>
    <property type="molecule type" value="Genomic_DNA"/>
</dbReference>
<dbReference type="SUPFAM" id="SSF50952">
    <property type="entry name" value="Soluble quinoprotein glucose dehydrogenase"/>
    <property type="match status" value="1"/>
</dbReference>
<dbReference type="PANTHER" id="PTHR19328:SF13">
    <property type="entry name" value="HIPL1 PROTEIN"/>
    <property type="match status" value="1"/>
</dbReference>
<dbReference type="AlphaFoldDB" id="A0A832ZX06"/>
<dbReference type="InterPro" id="IPR012938">
    <property type="entry name" value="Glc/Sorbosone_DH"/>
</dbReference>
<dbReference type="Gene3D" id="2.120.10.30">
    <property type="entry name" value="TolB, C-terminal domain"/>
    <property type="match status" value="1"/>
</dbReference>
<dbReference type="Pfam" id="PF07995">
    <property type="entry name" value="GSDH"/>
    <property type="match status" value="1"/>
</dbReference>
<evidence type="ECO:0000256" key="1">
    <source>
        <dbReference type="SAM" id="Phobius"/>
    </source>
</evidence>
<proteinExistence type="predicted"/>
<evidence type="ECO:0000259" key="2">
    <source>
        <dbReference type="Pfam" id="PF07995"/>
    </source>
</evidence>
<dbReference type="InterPro" id="IPR011041">
    <property type="entry name" value="Quinoprot_gluc/sorb_DH_b-prop"/>
</dbReference>
<protein>
    <submittedName>
        <fullName evidence="3">Glucose sorbosone dehydrogenase</fullName>
    </submittedName>
</protein>
<feature type="domain" description="Glucose/Sorbosone dehydrogenase" evidence="2">
    <location>
        <begin position="47"/>
        <end position="237"/>
    </location>
</feature>
<feature type="transmembrane region" description="Helical" evidence="1">
    <location>
        <begin position="7"/>
        <end position="25"/>
    </location>
</feature>
<evidence type="ECO:0000313" key="4">
    <source>
        <dbReference type="Proteomes" id="UP000608579"/>
    </source>
</evidence>